<keyword evidence="4" id="KW-0547">Nucleotide-binding</keyword>
<name>A0A9D4LHA8_DREPO</name>
<keyword evidence="4" id="KW-0067">ATP-binding</keyword>
<evidence type="ECO:0000256" key="4">
    <source>
        <dbReference type="ARBA" id="ARBA00022806"/>
    </source>
</evidence>
<sequence length="832" mass="93214">RAGRVSNGRVYRLVSKQFYNNHLEDYGLPEMQRCPLDKLILQTKILDLGEPKAILALALAPPNLGDIERNILILKEVGALTCKGNPHDGDLTFVGRVLADLPVDIHVGKLLMLGYVFGLLEECLIIGAAMSLKNIFAQPFKQRLDAFKHKLEWADESNSDSIAILNAYKLWEHKRERGEFRRQGGGGEMGWCKNHFLQLKNMKEVSELVKELTKRLEKFNILRPKQEPLYKAQFTEDQEKLLLKVVLAGAFYPNYFVRSEIDQMDSHRELAGYNPLNTVMVKGLPQNQGSLYRQAVEDLFRKCDPNPTAHFEETRAYIEFSRRTNSRNKVHPGVCLALKMKQLRTPLCIDLYNPDEAQARMQKLMAERQSQGGQAGKSGPLIRETGTDRVANQVGAPDPTPLEIIGVHVTHVSDCGHFWVQFGDETNFQAMNQVHSALNSGDRSRLKPLSGNPRTGQFCVAPFADDSVVEYYRAQIMGMANRFDQQLGSYRLVVEVFFVDYGNTAEVPKEELRELPSHLLKAPFQAMECELICIRPSALKCPDGKWTPAANNFFKELVLNQRLTAKPFSYVHDVLRVELIHVLPNSMQFTTSSRLIYEGFADEAEESPLSKQSNEQRKEALFLTRGFTGRPDTKRPEDYFSIGGEGGATLACQPQLLGRGGTDLSRHRSGTITLTGPDNPYMMRFYGQTNVGRSRTTKIEPTSVNSVAIEDETHVQTLRMMIAGFVGLNPSGATVIARDTTIMPLMPGLPEMVTLLFTPVAEFRLNAQKTQLIGAICGLGCDEETGMPLLPDHDIEMAFSVVVDNKDIAAVRGGGYVVYEWGRHWDGLQCSG</sequence>
<reference evidence="7" key="1">
    <citation type="journal article" date="2019" name="bioRxiv">
        <title>The Genome of the Zebra Mussel, Dreissena polymorpha: A Resource for Invasive Species Research.</title>
        <authorList>
            <person name="McCartney M.A."/>
            <person name="Auch B."/>
            <person name="Kono T."/>
            <person name="Mallez S."/>
            <person name="Zhang Y."/>
            <person name="Obille A."/>
            <person name="Becker A."/>
            <person name="Abrahante J.E."/>
            <person name="Garbe J."/>
            <person name="Badalamenti J.P."/>
            <person name="Herman A."/>
            <person name="Mangelson H."/>
            <person name="Liachko I."/>
            <person name="Sullivan S."/>
            <person name="Sone E.D."/>
            <person name="Koren S."/>
            <person name="Silverstein K.A.T."/>
            <person name="Beckman K.B."/>
            <person name="Gohl D.M."/>
        </authorList>
    </citation>
    <scope>NUCLEOTIDE SEQUENCE</scope>
    <source>
        <strain evidence="7">Duluth1</strain>
        <tissue evidence="7">Whole animal</tissue>
    </source>
</reference>
<dbReference type="Proteomes" id="UP000828390">
    <property type="component" value="Unassembled WGS sequence"/>
</dbReference>
<protein>
    <recommendedName>
        <fullName evidence="1">RNA helicase</fullName>
        <ecNumber evidence="1">3.6.4.13</ecNumber>
    </recommendedName>
</protein>
<dbReference type="PANTHER" id="PTHR18934:SF113">
    <property type="entry name" value="ATP-DEPENDENT RNA HELICASE TDRD9"/>
    <property type="match status" value="1"/>
</dbReference>
<feature type="domain" description="Tudor" evidence="6">
    <location>
        <begin position="452"/>
        <end position="522"/>
    </location>
</feature>
<dbReference type="AlphaFoldDB" id="A0A9D4LHA8"/>
<dbReference type="Gene3D" id="2.30.30.140">
    <property type="match status" value="1"/>
</dbReference>
<dbReference type="SUPFAM" id="SSF52540">
    <property type="entry name" value="P-loop containing nucleoside triphosphate hydrolases"/>
    <property type="match status" value="1"/>
</dbReference>
<feature type="non-terminal residue" evidence="7">
    <location>
        <position position="832"/>
    </location>
</feature>
<dbReference type="InterPro" id="IPR027417">
    <property type="entry name" value="P-loop_NTPase"/>
</dbReference>
<evidence type="ECO:0000259" key="6">
    <source>
        <dbReference type="PROSITE" id="PS50304"/>
    </source>
</evidence>
<dbReference type="PROSITE" id="PS50304">
    <property type="entry name" value="TUDOR"/>
    <property type="match status" value="1"/>
</dbReference>
<dbReference type="SMART" id="SM00333">
    <property type="entry name" value="TUDOR"/>
    <property type="match status" value="1"/>
</dbReference>
<gene>
    <name evidence="7" type="ORF">DPMN_099959</name>
</gene>
<keyword evidence="2" id="KW-0963">Cytoplasm</keyword>
<dbReference type="InterPro" id="IPR002999">
    <property type="entry name" value="Tudor"/>
</dbReference>
<dbReference type="InterPro" id="IPR007502">
    <property type="entry name" value="Helicase-assoc_dom"/>
</dbReference>
<dbReference type="SMART" id="SM00847">
    <property type="entry name" value="HA2"/>
    <property type="match status" value="1"/>
</dbReference>
<keyword evidence="4" id="KW-0347">Helicase</keyword>
<accession>A0A9D4LHA8</accession>
<dbReference type="GO" id="GO:0003724">
    <property type="term" value="F:RNA helicase activity"/>
    <property type="evidence" value="ECO:0007669"/>
    <property type="project" value="UniProtKB-EC"/>
</dbReference>
<dbReference type="GO" id="GO:0003723">
    <property type="term" value="F:RNA binding"/>
    <property type="evidence" value="ECO:0007669"/>
    <property type="project" value="TreeGrafter"/>
</dbReference>
<evidence type="ECO:0000256" key="1">
    <source>
        <dbReference type="ARBA" id="ARBA00012552"/>
    </source>
</evidence>
<dbReference type="PANTHER" id="PTHR18934">
    <property type="entry name" value="ATP-DEPENDENT RNA HELICASE"/>
    <property type="match status" value="1"/>
</dbReference>
<dbReference type="FunFam" id="1.20.120.1080:FF:000081">
    <property type="entry name" value="Tudor domain containing 9"/>
    <property type="match status" value="1"/>
</dbReference>
<dbReference type="EMBL" id="JAIWYP010000003">
    <property type="protein sequence ID" value="KAH3857352.1"/>
    <property type="molecule type" value="Genomic_DNA"/>
</dbReference>
<organism evidence="7 8">
    <name type="scientific">Dreissena polymorpha</name>
    <name type="common">Zebra mussel</name>
    <name type="synonym">Mytilus polymorpha</name>
    <dbReference type="NCBI Taxonomy" id="45954"/>
    <lineage>
        <taxon>Eukaryota</taxon>
        <taxon>Metazoa</taxon>
        <taxon>Spiralia</taxon>
        <taxon>Lophotrochozoa</taxon>
        <taxon>Mollusca</taxon>
        <taxon>Bivalvia</taxon>
        <taxon>Autobranchia</taxon>
        <taxon>Heteroconchia</taxon>
        <taxon>Euheterodonta</taxon>
        <taxon>Imparidentia</taxon>
        <taxon>Neoheterodontei</taxon>
        <taxon>Myida</taxon>
        <taxon>Dreissenoidea</taxon>
        <taxon>Dreissenidae</taxon>
        <taxon>Dreissena</taxon>
    </lineage>
</organism>
<evidence type="ECO:0000256" key="2">
    <source>
        <dbReference type="ARBA" id="ARBA00022490"/>
    </source>
</evidence>
<dbReference type="InterPro" id="IPR035437">
    <property type="entry name" value="SNase_OB-fold_sf"/>
</dbReference>
<evidence type="ECO:0000313" key="7">
    <source>
        <dbReference type="EMBL" id="KAH3857352.1"/>
    </source>
</evidence>
<keyword evidence="8" id="KW-1185">Reference proteome</keyword>
<dbReference type="GO" id="GO:0016787">
    <property type="term" value="F:hydrolase activity"/>
    <property type="evidence" value="ECO:0007669"/>
    <property type="project" value="UniProtKB-KW"/>
</dbReference>
<dbReference type="Pfam" id="PF00567">
    <property type="entry name" value="TUDOR"/>
    <property type="match status" value="1"/>
</dbReference>
<dbReference type="Gene3D" id="2.40.50.90">
    <property type="match status" value="1"/>
</dbReference>
<proteinExistence type="predicted"/>
<reference evidence="7" key="2">
    <citation type="submission" date="2020-11" db="EMBL/GenBank/DDBJ databases">
        <authorList>
            <person name="McCartney M.A."/>
            <person name="Auch B."/>
            <person name="Kono T."/>
            <person name="Mallez S."/>
            <person name="Becker A."/>
            <person name="Gohl D.M."/>
            <person name="Silverstein K.A.T."/>
            <person name="Koren S."/>
            <person name="Bechman K.B."/>
            <person name="Herman A."/>
            <person name="Abrahante J.E."/>
            <person name="Garbe J."/>
        </authorList>
    </citation>
    <scope>NUCLEOTIDE SEQUENCE</scope>
    <source>
        <strain evidence="7">Duluth1</strain>
        <tissue evidence="7">Whole animal</tissue>
    </source>
</reference>
<dbReference type="Pfam" id="PF21010">
    <property type="entry name" value="HA2_C"/>
    <property type="match status" value="1"/>
</dbReference>
<keyword evidence="3" id="KW-0378">Hydrolase</keyword>
<evidence type="ECO:0000313" key="8">
    <source>
        <dbReference type="Proteomes" id="UP000828390"/>
    </source>
</evidence>
<dbReference type="EC" id="3.6.4.13" evidence="1"/>
<dbReference type="SUPFAM" id="SSF63748">
    <property type="entry name" value="Tudor/PWWP/MBT"/>
    <property type="match status" value="1"/>
</dbReference>
<comment type="catalytic activity">
    <reaction evidence="5">
        <text>ATP + H2O = ADP + phosphate + H(+)</text>
        <dbReference type="Rhea" id="RHEA:13065"/>
        <dbReference type="ChEBI" id="CHEBI:15377"/>
        <dbReference type="ChEBI" id="CHEBI:15378"/>
        <dbReference type="ChEBI" id="CHEBI:30616"/>
        <dbReference type="ChEBI" id="CHEBI:43474"/>
        <dbReference type="ChEBI" id="CHEBI:456216"/>
        <dbReference type="EC" id="3.6.4.13"/>
    </reaction>
</comment>
<evidence type="ECO:0000256" key="3">
    <source>
        <dbReference type="ARBA" id="ARBA00022801"/>
    </source>
</evidence>
<dbReference type="Gene3D" id="1.20.120.1080">
    <property type="match status" value="1"/>
</dbReference>
<evidence type="ECO:0000256" key="5">
    <source>
        <dbReference type="ARBA" id="ARBA00047984"/>
    </source>
</evidence>
<comment type="caution">
    <text evidence="7">The sequence shown here is derived from an EMBL/GenBank/DDBJ whole genome shotgun (WGS) entry which is preliminary data.</text>
</comment>